<reference evidence="5 6" key="1">
    <citation type="submission" date="2017-07" db="EMBL/GenBank/DDBJ databases">
        <title>Complete genome sequence of Actinoalloteichus hoggarensis DSM 45943, type strain of Actinoalloteichus hoggarensis.</title>
        <authorList>
            <person name="Ruckert C."/>
            <person name="Nouioui I."/>
            <person name="Willmese J."/>
            <person name="van Wezel G."/>
            <person name="Klenk H.-P."/>
            <person name="Kalinowski J."/>
            <person name="Zotchev S.B."/>
        </authorList>
    </citation>
    <scope>NUCLEOTIDE SEQUENCE [LARGE SCALE GENOMIC DNA]</scope>
    <source>
        <strain evidence="5 6">DSM 45943</strain>
    </source>
</reference>
<dbReference type="EMBL" id="CP022521">
    <property type="protein sequence ID" value="ASO20664.1"/>
    <property type="molecule type" value="Genomic_DNA"/>
</dbReference>
<dbReference type="GO" id="GO:0000166">
    <property type="term" value="F:nucleotide binding"/>
    <property type="evidence" value="ECO:0007669"/>
    <property type="project" value="InterPro"/>
</dbReference>
<sequence>MSSPIRFGVLGCGAFAQRRMIPALLANPNTTVTAVASRDHATAARVAARFGCVPTGYVELLDRDDIDAVYLAQPPASHERWVRAVLASGRHVLIEKPLATSESTARELVALARVAGRVLRENFLFPHHPRNHAVRGMLAEKRVGAPRFLTASFRIPPLPDGDIRYSAELGGGALTDLGVYPLRLAQYFLGDDVAVAGATLRMDRTRSVDLSGQVLLVSSAGVLAALDFGLEHSYFSRYSLAGETGRLIVDRAFTPTADWRPGVRIEEQDHVEESTFPAADQLDAGIASFAAAVRSGRGADVESREWDEAAVATARLVEAVNRLAIRVAVDDAD</sequence>
<feature type="domain" description="Gfo/Idh/MocA-like oxidoreductase N-terminal" evidence="3">
    <location>
        <begin position="5"/>
        <end position="122"/>
    </location>
</feature>
<dbReference type="InterPro" id="IPR050984">
    <property type="entry name" value="Gfo/Idh/MocA_domain"/>
</dbReference>
<organism evidence="5 6">
    <name type="scientific">Actinoalloteichus hoggarensis</name>
    <dbReference type="NCBI Taxonomy" id="1470176"/>
    <lineage>
        <taxon>Bacteria</taxon>
        <taxon>Bacillati</taxon>
        <taxon>Actinomycetota</taxon>
        <taxon>Actinomycetes</taxon>
        <taxon>Pseudonocardiales</taxon>
        <taxon>Pseudonocardiaceae</taxon>
        <taxon>Actinoalloteichus</taxon>
    </lineage>
</organism>
<comment type="similarity">
    <text evidence="1">Belongs to the Gfo/Idh/MocA family.</text>
</comment>
<dbReference type="InterPro" id="IPR055170">
    <property type="entry name" value="GFO_IDH_MocA-like_dom"/>
</dbReference>
<evidence type="ECO:0000313" key="6">
    <source>
        <dbReference type="Proteomes" id="UP000204221"/>
    </source>
</evidence>
<dbReference type="Gene3D" id="3.30.360.10">
    <property type="entry name" value="Dihydrodipicolinate Reductase, domain 2"/>
    <property type="match status" value="1"/>
</dbReference>
<dbReference type="AlphaFoldDB" id="A0A221W4G5"/>
<evidence type="ECO:0000259" key="3">
    <source>
        <dbReference type="Pfam" id="PF01408"/>
    </source>
</evidence>
<dbReference type="KEGG" id="ahg:AHOG_15190"/>
<dbReference type="Pfam" id="PF01408">
    <property type="entry name" value="GFO_IDH_MocA"/>
    <property type="match status" value="1"/>
</dbReference>
<keyword evidence="6" id="KW-1185">Reference proteome</keyword>
<proteinExistence type="inferred from homology"/>
<dbReference type="GO" id="GO:0047061">
    <property type="term" value="F:glucose-fructose oxidoreductase activity"/>
    <property type="evidence" value="ECO:0007669"/>
    <property type="project" value="UniProtKB-EC"/>
</dbReference>
<dbReference type="Proteomes" id="UP000204221">
    <property type="component" value="Chromosome"/>
</dbReference>
<dbReference type="SUPFAM" id="SSF55347">
    <property type="entry name" value="Glyceraldehyde-3-phosphate dehydrogenase-like, C-terminal domain"/>
    <property type="match status" value="1"/>
</dbReference>
<dbReference type="PANTHER" id="PTHR22604">
    <property type="entry name" value="OXIDOREDUCTASES"/>
    <property type="match status" value="1"/>
</dbReference>
<dbReference type="EC" id="1.1.99.28" evidence="5"/>
<feature type="domain" description="GFO/IDH/MocA-like oxidoreductase" evidence="4">
    <location>
        <begin position="133"/>
        <end position="247"/>
    </location>
</feature>
<dbReference type="SUPFAM" id="SSF51735">
    <property type="entry name" value="NAD(P)-binding Rossmann-fold domains"/>
    <property type="match status" value="1"/>
</dbReference>
<name>A0A221W4G5_9PSEU</name>
<dbReference type="InterPro" id="IPR036291">
    <property type="entry name" value="NAD(P)-bd_dom_sf"/>
</dbReference>
<dbReference type="Pfam" id="PF22725">
    <property type="entry name" value="GFO_IDH_MocA_C3"/>
    <property type="match status" value="1"/>
</dbReference>
<keyword evidence="2 5" id="KW-0560">Oxidoreductase</keyword>
<evidence type="ECO:0000313" key="5">
    <source>
        <dbReference type="EMBL" id="ASO20664.1"/>
    </source>
</evidence>
<dbReference type="RefSeq" id="WP_211290406.1">
    <property type="nucleotide sequence ID" value="NZ_CP022521.1"/>
</dbReference>
<accession>A0A221W4G5</accession>
<dbReference type="Gene3D" id="3.40.50.720">
    <property type="entry name" value="NAD(P)-binding Rossmann-like Domain"/>
    <property type="match status" value="1"/>
</dbReference>
<evidence type="ECO:0000256" key="1">
    <source>
        <dbReference type="ARBA" id="ARBA00010928"/>
    </source>
</evidence>
<evidence type="ECO:0000259" key="4">
    <source>
        <dbReference type="Pfam" id="PF22725"/>
    </source>
</evidence>
<dbReference type="PANTHER" id="PTHR22604:SF105">
    <property type="entry name" value="TRANS-1,2-DIHYDROBENZENE-1,2-DIOL DEHYDROGENASE"/>
    <property type="match status" value="1"/>
</dbReference>
<evidence type="ECO:0000256" key="2">
    <source>
        <dbReference type="ARBA" id="ARBA00023002"/>
    </source>
</evidence>
<protein>
    <submittedName>
        <fullName evidence="5">Glucose--fructose oxidoreductase</fullName>
        <ecNumber evidence="5">1.1.99.28</ecNumber>
    </submittedName>
</protein>
<gene>
    <name evidence="5" type="primary">gfo1</name>
    <name evidence="5" type="ORF">AHOG_15190</name>
</gene>
<dbReference type="InterPro" id="IPR000683">
    <property type="entry name" value="Gfo/Idh/MocA-like_OxRdtase_N"/>
</dbReference>